<keyword evidence="7" id="KW-0325">Glycoprotein</keyword>
<sequence>MHQPPDRGLLWPGSSPGSRLDIAERGPDARGGHLAPDLHLHLRLGRLGRLCPRGQRSPALKQPLWACKGHCSQGLGLSRATPTTSSGLTATGLPQSWARGPAPGCSSPATMLQAASTGASSGPACAQWSCHPRRCSCLLTTSPSPSTVTSLGRSRSAWWIHSTCPGDMLDPPSDLLSNITSDHCVLTWSINPALEPLASLLSYELAFKRQEETWERARHKDHIVGVTWLKLEATELDPGSTYEARLRVQMATLEDAVAEEERYEGPWSDWSQPTRFHSPQRQEVLERISDSGDLMDGKGKAQGCVIHPEYSRRRDINLPFWPEAPIQVPLPGEFGGTQPWALPAIGLLVPALGQRDSTLVSVSIFLLLTSLTYLLFKLSPRSVAKECVWECVHVSECVIVHVGVRIRMCMSVCVRLWVWGRRCIEGPNPHPLPQCSWVGRGFQASDPDQWGCPQLPGACGWWAVWPKRALEGPKVPGAESPEALVSCLWRCLALAHLHSGFMQTVLGIWFSRGPVSRPDGCHGQPDEQKALLKQAITHGASSRRRPARRGRVAERMGGGWTEAARVREGRGAGPDGWPRGPGRAQACPRVPGERLKPGHVGWDLVYVLRMEFCGTSEEENL</sequence>
<organism evidence="10 11">
    <name type="scientific">Tursiops truncatus</name>
    <name type="common">Atlantic bottle-nosed dolphin</name>
    <name type="synonym">Delphinus truncatus</name>
    <dbReference type="NCBI Taxonomy" id="9739"/>
    <lineage>
        <taxon>Eukaryota</taxon>
        <taxon>Metazoa</taxon>
        <taxon>Chordata</taxon>
        <taxon>Craniata</taxon>
        <taxon>Vertebrata</taxon>
        <taxon>Euteleostomi</taxon>
        <taxon>Mammalia</taxon>
        <taxon>Eutheria</taxon>
        <taxon>Laurasiatheria</taxon>
        <taxon>Artiodactyla</taxon>
        <taxon>Whippomorpha</taxon>
        <taxon>Cetacea</taxon>
        <taxon>Odontoceti</taxon>
        <taxon>Delphinidae</taxon>
        <taxon>Tursiops</taxon>
    </lineage>
</organism>
<evidence type="ECO:0000256" key="6">
    <source>
        <dbReference type="ARBA" id="ARBA00023170"/>
    </source>
</evidence>
<reference evidence="11" key="1">
    <citation type="submission" date="2025-08" db="UniProtKB">
        <authorList>
            <consortium name="RefSeq"/>
        </authorList>
    </citation>
    <scope>IDENTIFICATION</scope>
    <source>
        <tissue evidence="11">Spleen</tissue>
    </source>
</reference>
<dbReference type="RefSeq" id="XP_033695312.1">
    <property type="nucleotide sequence ID" value="XM_033839421.1"/>
</dbReference>
<name>A0A6J3PZ76_TURTR</name>
<evidence type="ECO:0000256" key="4">
    <source>
        <dbReference type="ARBA" id="ARBA00022989"/>
    </source>
</evidence>
<keyword evidence="10" id="KW-1185">Reference proteome</keyword>
<protein>
    <submittedName>
        <fullName evidence="11">Uncharacterized protein LOC117308046 isoform X2</fullName>
    </submittedName>
</protein>
<evidence type="ECO:0000313" key="10">
    <source>
        <dbReference type="Proteomes" id="UP000245320"/>
    </source>
</evidence>
<feature type="region of interest" description="Disordered" evidence="8">
    <location>
        <begin position="536"/>
        <end position="591"/>
    </location>
</feature>
<evidence type="ECO:0000256" key="8">
    <source>
        <dbReference type="SAM" id="MobiDB-lite"/>
    </source>
</evidence>
<evidence type="ECO:0000256" key="3">
    <source>
        <dbReference type="ARBA" id="ARBA00022729"/>
    </source>
</evidence>
<dbReference type="PROSITE" id="PS50853">
    <property type="entry name" value="FN3"/>
    <property type="match status" value="1"/>
</dbReference>
<feature type="region of interest" description="Disordered" evidence="8">
    <location>
        <begin position="1"/>
        <end position="35"/>
    </location>
</feature>
<dbReference type="Gene3D" id="2.60.40.10">
    <property type="entry name" value="Immunoglobulins"/>
    <property type="match status" value="1"/>
</dbReference>
<evidence type="ECO:0000256" key="1">
    <source>
        <dbReference type="ARBA" id="ARBA00004479"/>
    </source>
</evidence>
<keyword evidence="6" id="KW-0675">Receptor</keyword>
<proteinExistence type="predicted"/>
<dbReference type="Proteomes" id="UP000245320">
    <property type="component" value="Chromosome 15"/>
</dbReference>
<dbReference type="GeneID" id="117308046"/>
<dbReference type="InterPro" id="IPR003531">
    <property type="entry name" value="Hempt_rcpt_S_F1_CS"/>
</dbReference>
<dbReference type="GO" id="GO:0016064">
    <property type="term" value="P:immunoglobulin mediated immune response"/>
    <property type="evidence" value="ECO:0007669"/>
    <property type="project" value="TreeGrafter"/>
</dbReference>
<keyword evidence="3" id="KW-0732">Signal</keyword>
<feature type="compositionally biased region" description="Basic residues" evidence="8">
    <location>
        <begin position="541"/>
        <end position="550"/>
    </location>
</feature>
<evidence type="ECO:0000256" key="2">
    <source>
        <dbReference type="ARBA" id="ARBA00022692"/>
    </source>
</evidence>
<dbReference type="PANTHER" id="PTHR23037">
    <property type="entry name" value="CYTOKINE RECEPTOR"/>
    <property type="match status" value="1"/>
</dbReference>
<accession>A0A6J3PZ76</accession>
<feature type="domain" description="Fibronectin type-III" evidence="9">
    <location>
        <begin position="168"/>
        <end position="279"/>
    </location>
</feature>
<evidence type="ECO:0000259" key="9">
    <source>
        <dbReference type="PROSITE" id="PS50853"/>
    </source>
</evidence>
<dbReference type="GO" id="GO:0009897">
    <property type="term" value="C:external side of plasma membrane"/>
    <property type="evidence" value="ECO:0007669"/>
    <property type="project" value="TreeGrafter"/>
</dbReference>
<evidence type="ECO:0000256" key="5">
    <source>
        <dbReference type="ARBA" id="ARBA00023136"/>
    </source>
</evidence>
<dbReference type="InterPro" id="IPR036116">
    <property type="entry name" value="FN3_sf"/>
</dbReference>
<keyword evidence="2" id="KW-0812">Transmembrane</keyword>
<keyword evidence="4" id="KW-1133">Transmembrane helix</keyword>
<dbReference type="CDD" id="cd00063">
    <property type="entry name" value="FN3"/>
    <property type="match status" value="1"/>
</dbReference>
<dbReference type="InterPro" id="IPR013783">
    <property type="entry name" value="Ig-like_fold"/>
</dbReference>
<dbReference type="GO" id="GO:0004919">
    <property type="term" value="F:interleukin-9 receptor activity"/>
    <property type="evidence" value="ECO:0007669"/>
    <property type="project" value="TreeGrafter"/>
</dbReference>
<evidence type="ECO:0000256" key="7">
    <source>
        <dbReference type="ARBA" id="ARBA00023180"/>
    </source>
</evidence>
<dbReference type="GO" id="GO:0019983">
    <property type="term" value="F:interleukin-9 binding"/>
    <property type="evidence" value="ECO:0007669"/>
    <property type="project" value="TreeGrafter"/>
</dbReference>
<dbReference type="PROSITE" id="PS01355">
    <property type="entry name" value="HEMATOPO_REC_S_F1"/>
    <property type="match status" value="1"/>
</dbReference>
<feature type="compositionally biased region" description="Basic and acidic residues" evidence="8">
    <location>
        <begin position="21"/>
        <end position="35"/>
    </location>
</feature>
<dbReference type="PANTHER" id="PTHR23037:SF29">
    <property type="entry name" value="INTERLEUKIN-9 RECEPTOR"/>
    <property type="match status" value="1"/>
</dbReference>
<gene>
    <name evidence="11" type="primary">LOC117308046</name>
</gene>
<evidence type="ECO:0000313" key="11">
    <source>
        <dbReference type="RefSeq" id="XP_033695312.1"/>
    </source>
</evidence>
<keyword evidence="5" id="KW-0472">Membrane</keyword>
<dbReference type="InterPro" id="IPR003961">
    <property type="entry name" value="FN3_dom"/>
</dbReference>
<comment type="subcellular location">
    <subcellularLocation>
        <location evidence="1">Membrane</location>
        <topology evidence="1">Single-pass type I membrane protein</topology>
    </subcellularLocation>
</comment>
<dbReference type="SUPFAM" id="SSF49265">
    <property type="entry name" value="Fibronectin type III"/>
    <property type="match status" value="1"/>
</dbReference>
<dbReference type="AlphaFoldDB" id="A0A6J3PZ76"/>